<feature type="coiled-coil region" evidence="1">
    <location>
        <begin position="142"/>
        <end position="176"/>
    </location>
</feature>
<dbReference type="RefSeq" id="WP_006039123.1">
    <property type="nucleotide sequence ID" value="NZ_AEDD01000008.1"/>
</dbReference>
<evidence type="ECO:0008006" key="4">
    <source>
        <dbReference type="Google" id="ProtNLM"/>
    </source>
</evidence>
<sequence>MKKFISGVIVGAVLFAGGSVFADSVGLVGKKVSGTYTIERDGKKVADAAIIDGSAYAPVRAVAQAAGTSLKVEGKKIIMGTETTSVEVEISRINLEISNVQKAIENKQGGIKLYETDIIPRAEQMAKNTVGTDQEAQYAEWLAKRQTELANLKQELADLEAELADLNKQLAALQAK</sequence>
<evidence type="ECO:0000313" key="3">
    <source>
        <dbReference type="Proteomes" id="UP000005387"/>
    </source>
</evidence>
<dbReference type="STRING" id="717606.PaecuDRAFT_3135"/>
<keyword evidence="3" id="KW-1185">Reference proteome</keyword>
<dbReference type="OrthoDB" id="2663175at2"/>
<evidence type="ECO:0000256" key="1">
    <source>
        <dbReference type="SAM" id="Coils"/>
    </source>
</evidence>
<dbReference type="AlphaFoldDB" id="E0IBU6"/>
<protein>
    <recommendedName>
        <fullName evidence="4">Copper amine oxidase domain protein</fullName>
    </recommendedName>
</protein>
<dbReference type="EMBL" id="AEDD01000008">
    <property type="protein sequence ID" value="EFM10176.1"/>
    <property type="molecule type" value="Genomic_DNA"/>
</dbReference>
<reference evidence="2 3" key="1">
    <citation type="submission" date="2010-07" db="EMBL/GenBank/DDBJ databases">
        <title>The draft genome of Paenibacillus curdlanolyticus YK9.</title>
        <authorList>
            <consortium name="US DOE Joint Genome Institute (JGI-PGF)"/>
            <person name="Lucas S."/>
            <person name="Copeland A."/>
            <person name="Lapidus A."/>
            <person name="Cheng J.-F."/>
            <person name="Bruce D."/>
            <person name="Goodwin L."/>
            <person name="Pitluck S."/>
            <person name="Land M.L."/>
            <person name="Hauser L."/>
            <person name="Chang Y.-J."/>
            <person name="Jeffries C."/>
            <person name="Anderson I.J."/>
            <person name="Johnson E."/>
            <person name="Loganathan U."/>
            <person name="Mulhopadhyay B."/>
            <person name="Kyrpides N."/>
            <person name="Woyke T.J."/>
        </authorList>
    </citation>
    <scope>NUCLEOTIDE SEQUENCE [LARGE SCALE GENOMIC DNA]</scope>
    <source>
        <strain evidence="2 3">YK9</strain>
    </source>
</reference>
<accession>E0IBU6</accession>
<name>E0IBU6_9BACL</name>
<dbReference type="Proteomes" id="UP000005387">
    <property type="component" value="Unassembled WGS sequence"/>
</dbReference>
<evidence type="ECO:0000313" key="2">
    <source>
        <dbReference type="EMBL" id="EFM10176.1"/>
    </source>
</evidence>
<gene>
    <name evidence="2" type="ORF">PaecuDRAFT_3135</name>
</gene>
<keyword evidence="1" id="KW-0175">Coiled coil</keyword>
<proteinExistence type="predicted"/>
<dbReference type="eggNOG" id="ENOG503063M">
    <property type="taxonomic scope" value="Bacteria"/>
</dbReference>
<organism evidence="2 3">
    <name type="scientific">Paenibacillus curdlanolyticus YK9</name>
    <dbReference type="NCBI Taxonomy" id="717606"/>
    <lineage>
        <taxon>Bacteria</taxon>
        <taxon>Bacillati</taxon>
        <taxon>Bacillota</taxon>
        <taxon>Bacilli</taxon>
        <taxon>Bacillales</taxon>
        <taxon>Paenibacillaceae</taxon>
        <taxon>Paenibacillus</taxon>
    </lineage>
</organism>